<feature type="transmembrane region" description="Helical" evidence="9">
    <location>
        <begin position="97"/>
        <end position="119"/>
    </location>
</feature>
<gene>
    <name evidence="10" type="ORF">PSFLO_02502</name>
</gene>
<dbReference type="GO" id="GO:0005886">
    <property type="term" value="C:plasma membrane"/>
    <property type="evidence" value="ECO:0007669"/>
    <property type="project" value="UniProtKB-SubCell"/>
</dbReference>
<dbReference type="Gene3D" id="1.50.10.150">
    <property type="entry name" value="Voltage-dependent anion channel"/>
    <property type="match status" value="1"/>
</dbReference>
<feature type="region of interest" description="Disordered" evidence="8">
    <location>
        <begin position="386"/>
        <end position="427"/>
    </location>
</feature>
<feature type="transmembrane region" description="Helical" evidence="9">
    <location>
        <begin position="328"/>
        <end position="353"/>
    </location>
</feature>
<dbReference type="InterPro" id="IPR038665">
    <property type="entry name" value="Voltage-dep_anion_channel_sf"/>
</dbReference>
<accession>A0A5C3EYX0</accession>
<comment type="similarity">
    <text evidence="2">Belongs to the tellurite-resistance/dicarboxylate transporter (TDT) family.</text>
</comment>
<reference evidence="10 11" key="1">
    <citation type="submission" date="2018-03" db="EMBL/GenBank/DDBJ databases">
        <authorList>
            <person name="Guldener U."/>
        </authorList>
    </citation>
    <scope>NUCLEOTIDE SEQUENCE [LARGE SCALE GENOMIC DNA]</scope>
    <source>
        <strain evidence="10 11">DAOM196992</strain>
    </source>
</reference>
<evidence type="ECO:0000256" key="3">
    <source>
        <dbReference type="ARBA" id="ARBA00022448"/>
    </source>
</evidence>
<dbReference type="InterPro" id="IPR004695">
    <property type="entry name" value="SLAC1/Mae1/Ssu1/TehA"/>
</dbReference>
<keyword evidence="3" id="KW-0813">Transport</keyword>
<evidence type="ECO:0000256" key="1">
    <source>
        <dbReference type="ARBA" id="ARBA00004651"/>
    </source>
</evidence>
<evidence type="ECO:0000313" key="10">
    <source>
        <dbReference type="EMBL" id="SPO37030.1"/>
    </source>
</evidence>
<feature type="compositionally biased region" description="Polar residues" evidence="8">
    <location>
        <begin position="391"/>
        <end position="400"/>
    </location>
</feature>
<dbReference type="PANTHER" id="PTHR31686">
    <property type="match status" value="1"/>
</dbReference>
<evidence type="ECO:0000256" key="8">
    <source>
        <dbReference type="SAM" id="MobiDB-lite"/>
    </source>
</evidence>
<keyword evidence="11" id="KW-1185">Reference proteome</keyword>
<proteinExistence type="inferred from homology"/>
<comment type="subcellular location">
    <subcellularLocation>
        <location evidence="1">Cell membrane</location>
        <topology evidence="1">Multi-pass membrane protein</topology>
    </subcellularLocation>
</comment>
<keyword evidence="5 9" id="KW-0812">Transmembrane</keyword>
<name>A0A5C3EYX0_9BASI</name>
<feature type="transmembrane region" description="Helical" evidence="9">
    <location>
        <begin position="131"/>
        <end position="156"/>
    </location>
</feature>
<feature type="compositionally biased region" description="Basic and acidic residues" evidence="8">
    <location>
        <begin position="441"/>
        <end position="464"/>
    </location>
</feature>
<keyword evidence="6 9" id="KW-1133">Transmembrane helix</keyword>
<protein>
    <submittedName>
        <fullName evidence="10">Related to Malic acid transport protein</fullName>
    </submittedName>
</protein>
<dbReference type="OrthoDB" id="1099at2759"/>
<evidence type="ECO:0000256" key="2">
    <source>
        <dbReference type="ARBA" id="ARBA00008566"/>
    </source>
</evidence>
<feature type="transmembrane region" description="Helical" evidence="9">
    <location>
        <begin position="168"/>
        <end position="190"/>
    </location>
</feature>
<evidence type="ECO:0000256" key="9">
    <source>
        <dbReference type="SAM" id="Phobius"/>
    </source>
</evidence>
<dbReference type="Proteomes" id="UP000323386">
    <property type="component" value="Unassembled WGS sequence"/>
</dbReference>
<dbReference type="Pfam" id="PF03595">
    <property type="entry name" value="SLAC1"/>
    <property type="match status" value="1"/>
</dbReference>
<feature type="compositionally biased region" description="Gly residues" evidence="8">
    <location>
        <begin position="465"/>
        <end position="474"/>
    </location>
</feature>
<keyword evidence="7 9" id="KW-0472">Membrane</keyword>
<dbReference type="EMBL" id="OOIP01000005">
    <property type="protein sequence ID" value="SPO37030.1"/>
    <property type="molecule type" value="Genomic_DNA"/>
</dbReference>
<feature type="compositionally biased region" description="Basic and acidic residues" evidence="8">
    <location>
        <begin position="412"/>
        <end position="427"/>
    </location>
</feature>
<sequence length="492" mass="52411">MGTGITAILLHQLPYQFDGLETISNVIFALNVVLFALILALSIARYVIWPSMFWTMLYHPTQSLFLGTFPMGFTTIINMMVYSLVPAWGSGWLTAAHVLWWIDSAVAIVIAIGIPFVQFTRHSQSFDNISGVWFLPVVTTVVAAATGGTVASALIGAGQVDEARVVVVASYILWGTGVPLSMMLMTLYYARLAIYKIPPAAMIVSAFLPLGPCGQGAFGLLQLAADLVEITRLTGSFALGGSGGAPGRGLDSESAHLVSYAMQGASILVALVIWGVGLVWLVLAVATIADMTAASFVPFNMGWWGYTFPLGTFATATTQLGRMLDSRAFLVLGTVLSAIVALLWLGLFVVTGWKAVTGTMFFSPCLAEQGGSPPVLVAPARKYAYSPRPPSQTRGASSLSPLPFNRSRNRSGARDASHDHHRDGVPRGPIERVLEVFIRDKSQDADRDADADRDRGRSQTRLDRSGGGGGGGGLQDDVVGGAGEVRTAEVRR</sequence>
<organism evidence="10 11">
    <name type="scientific">Pseudozyma flocculosa</name>
    <dbReference type="NCBI Taxonomy" id="84751"/>
    <lineage>
        <taxon>Eukaryota</taxon>
        <taxon>Fungi</taxon>
        <taxon>Dikarya</taxon>
        <taxon>Basidiomycota</taxon>
        <taxon>Ustilaginomycotina</taxon>
        <taxon>Ustilaginomycetes</taxon>
        <taxon>Ustilaginales</taxon>
        <taxon>Ustilaginaceae</taxon>
        <taxon>Pseudozyma</taxon>
    </lineage>
</organism>
<dbReference type="GO" id="GO:0000319">
    <property type="term" value="F:sulfite transmembrane transporter activity"/>
    <property type="evidence" value="ECO:0007669"/>
    <property type="project" value="TreeGrafter"/>
</dbReference>
<dbReference type="AlphaFoldDB" id="A0A5C3EYX0"/>
<dbReference type="PANTHER" id="PTHR31686:SF1">
    <property type="entry name" value="SULFITE EFFLUX PUMP SSU1"/>
    <property type="match status" value="1"/>
</dbReference>
<feature type="region of interest" description="Disordered" evidence="8">
    <location>
        <begin position="441"/>
        <end position="492"/>
    </location>
</feature>
<evidence type="ECO:0000256" key="4">
    <source>
        <dbReference type="ARBA" id="ARBA00022475"/>
    </source>
</evidence>
<evidence type="ECO:0000313" key="11">
    <source>
        <dbReference type="Proteomes" id="UP000323386"/>
    </source>
</evidence>
<dbReference type="InterPro" id="IPR051629">
    <property type="entry name" value="Sulfite_efflux_TDT"/>
</dbReference>
<evidence type="ECO:0000256" key="5">
    <source>
        <dbReference type="ARBA" id="ARBA00022692"/>
    </source>
</evidence>
<evidence type="ECO:0000256" key="6">
    <source>
        <dbReference type="ARBA" id="ARBA00022989"/>
    </source>
</evidence>
<feature type="transmembrane region" description="Helical" evidence="9">
    <location>
        <begin position="23"/>
        <end position="44"/>
    </location>
</feature>
<feature type="transmembrane region" description="Helical" evidence="9">
    <location>
        <begin position="64"/>
        <end position="85"/>
    </location>
</feature>
<dbReference type="CDD" id="cd09318">
    <property type="entry name" value="TDT_SSU1"/>
    <property type="match status" value="1"/>
</dbReference>
<feature type="transmembrane region" description="Helical" evidence="9">
    <location>
        <begin position="267"/>
        <end position="289"/>
    </location>
</feature>
<keyword evidence="4" id="KW-1003">Cell membrane</keyword>
<dbReference type="FunFam" id="1.50.10.150:FF:000004">
    <property type="entry name" value="Malic acid transporter"/>
    <property type="match status" value="1"/>
</dbReference>
<feature type="transmembrane region" description="Helical" evidence="9">
    <location>
        <begin position="301"/>
        <end position="321"/>
    </location>
</feature>
<evidence type="ECO:0000256" key="7">
    <source>
        <dbReference type="ARBA" id="ARBA00023136"/>
    </source>
</evidence>